<dbReference type="Proteomes" id="UP000016646">
    <property type="component" value="Unassembled WGS sequence"/>
</dbReference>
<dbReference type="AlphaFoldDB" id="U2L7Q1"/>
<evidence type="ECO:0000313" key="6">
    <source>
        <dbReference type="Proteomes" id="UP000016646"/>
    </source>
</evidence>
<dbReference type="GO" id="GO:0004556">
    <property type="term" value="F:alpha-amylase activity"/>
    <property type="evidence" value="ECO:0007669"/>
    <property type="project" value="TreeGrafter"/>
</dbReference>
<dbReference type="Proteomes" id="UP000016412">
    <property type="component" value="Unassembled WGS sequence"/>
</dbReference>
<organism evidence="3 5">
    <name type="scientific">Treponema socranskii subsp. socranskii VPI DR56BR1116 = ATCC 35536</name>
    <dbReference type="NCBI Taxonomy" id="1125725"/>
    <lineage>
        <taxon>Bacteria</taxon>
        <taxon>Pseudomonadati</taxon>
        <taxon>Spirochaetota</taxon>
        <taxon>Spirochaetia</taxon>
        <taxon>Spirochaetales</taxon>
        <taxon>Treponemataceae</taxon>
        <taxon>Treponema</taxon>
    </lineage>
</organism>
<evidence type="ECO:0000313" key="3">
    <source>
        <dbReference type="EMBL" id="ERF61837.1"/>
    </source>
</evidence>
<dbReference type="Pfam" id="PF00128">
    <property type="entry name" value="Alpha-amylase"/>
    <property type="match status" value="1"/>
</dbReference>
<dbReference type="Gene3D" id="3.20.20.80">
    <property type="entry name" value="Glycosidases"/>
    <property type="match status" value="1"/>
</dbReference>
<evidence type="ECO:0000313" key="4">
    <source>
        <dbReference type="EMBL" id="ERK00376.1"/>
    </source>
</evidence>
<evidence type="ECO:0000313" key="5">
    <source>
        <dbReference type="Proteomes" id="UP000016412"/>
    </source>
</evidence>
<dbReference type="InterPro" id="IPR017853">
    <property type="entry name" value="GH"/>
</dbReference>
<protein>
    <submittedName>
        <fullName evidence="3">Alpha amylase, catalytic domain protein</fullName>
    </submittedName>
</protein>
<dbReference type="PANTHER" id="PTHR10357:SF179">
    <property type="entry name" value="NEUTRAL AND BASIC AMINO ACID TRANSPORT PROTEIN RBAT"/>
    <property type="match status" value="1"/>
</dbReference>
<dbReference type="PANTHER" id="PTHR10357">
    <property type="entry name" value="ALPHA-AMYLASE FAMILY MEMBER"/>
    <property type="match status" value="1"/>
</dbReference>
<feature type="domain" description="Glycosyl hydrolase family 13 catalytic" evidence="2">
    <location>
        <begin position="54"/>
        <end position="361"/>
    </location>
</feature>
<sequence length="361" mass="42101">MKRVFLLPLALCGMLPFFSCSSSPKSAARPRHASEKSSPIVRLADKPSEGVYYSLFVRSFADSNGDGIGDFAGIIKKLDYLNDGDDATTDDLGITGIWLLPIYPSQSYHGYDVDDYYNVNPDYGTMGDFEKLLAECKKRGISVILDMTCNHSSVYNQWFIDSRNPADSHRTWYRWISPDDSRYNMRQQIWGHNVWNYSDGYYYSGIFSPNMPDYNLDDGARRPCAECLFRGFERRFFLYAAAYKKCAVLRHIVASGDIHEDRTDACERRFRKERRINARIPLPRGYGIDARVYARVDKSRRTERIIHHFAFKCGKLRRYVRIAERRGKRTVRKLGKRFFDFLRRDRHNAARRIRIAGNFCR</sequence>
<dbReference type="EMBL" id="AUZJ01000002">
    <property type="protein sequence ID" value="ERF61837.1"/>
    <property type="molecule type" value="Genomic_DNA"/>
</dbReference>
<dbReference type="SUPFAM" id="SSF51445">
    <property type="entry name" value="(Trans)glycosidases"/>
    <property type="match status" value="1"/>
</dbReference>
<dbReference type="EMBL" id="AVQI01000067">
    <property type="protein sequence ID" value="ERK00376.1"/>
    <property type="molecule type" value="Genomic_DNA"/>
</dbReference>
<accession>U2L7Q1</accession>
<dbReference type="eggNOG" id="COG0366">
    <property type="taxonomic scope" value="Bacteria"/>
</dbReference>
<keyword evidence="6" id="KW-1185">Reference proteome</keyword>
<feature type="signal peptide" evidence="1">
    <location>
        <begin position="1"/>
        <end position="27"/>
    </location>
</feature>
<proteinExistence type="predicted"/>
<dbReference type="STRING" id="1125725.HMPREF1325_1814"/>
<name>U2L7Q1_TRESO</name>
<reference evidence="5 6" key="1">
    <citation type="submission" date="2013-08" db="EMBL/GenBank/DDBJ databases">
        <authorList>
            <person name="Durkin A.S."/>
            <person name="Haft D.R."/>
            <person name="McCorrison J."/>
            <person name="Torralba M."/>
            <person name="Gillis M."/>
            <person name="Haft D.H."/>
            <person name="Methe B."/>
            <person name="Sutton G."/>
            <person name="Nelson K.E."/>
        </authorList>
    </citation>
    <scope>NUCLEOTIDE SEQUENCE [LARGE SCALE GENOMIC DNA]</scope>
    <source>
        <strain evidence="4 6">ATCC 35536</strain>
        <strain evidence="3 5">VPI DR56BR1116</strain>
    </source>
</reference>
<dbReference type="InterPro" id="IPR006047">
    <property type="entry name" value="GH13_cat_dom"/>
</dbReference>
<keyword evidence="1" id="KW-0732">Signal</keyword>
<dbReference type="SMART" id="SM00642">
    <property type="entry name" value="Aamy"/>
    <property type="match status" value="1"/>
</dbReference>
<comment type="caution">
    <text evidence="3">The sequence shown here is derived from an EMBL/GenBank/DDBJ whole genome shotgun (WGS) entry which is preliminary data.</text>
</comment>
<gene>
    <name evidence="4" type="ORF">HMPREF0860_1082</name>
    <name evidence="3" type="ORF">HMPREF1325_1814</name>
</gene>
<feature type="chain" id="PRO_5004630194" evidence="1">
    <location>
        <begin position="28"/>
        <end position="361"/>
    </location>
</feature>
<evidence type="ECO:0000256" key="1">
    <source>
        <dbReference type="SAM" id="SignalP"/>
    </source>
</evidence>
<dbReference type="PATRIC" id="fig|1125725.3.peg.69"/>
<dbReference type="RefSeq" id="WP_021329101.1">
    <property type="nucleotide sequence ID" value="NZ_AUZJ01000002.1"/>
</dbReference>
<evidence type="ECO:0000259" key="2">
    <source>
        <dbReference type="SMART" id="SM00642"/>
    </source>
</evidence>
<dbReference type="GO" id="GO:0009313">
    <property type="term" value="P:oligosaccharide catabolic process"/>
    <property type="evidence" value="ECO:0007669"/>
    <property type="project" value="TreeGrafter"/>
</dbReference>